<dbReference type="FunCoup" id="A0A395JLT8">
    <property type="interactions" value="357"/>
</dbReference>
<evidence type="ECO:0000256" key="3">
    <source>
        <dbReference type="ARBA" id="ARBA00012328"/>
    </source>
</evidence>
<dbReference type="InterPro" id="IPR029028">
    <property type="entry name" value="Alpha/beta_knot_MTases"/>
</dbReference>
<comment type="similarity">
    <text evidence="2 12">Belongs to the RNA methyltransferase RsmE family.</text>
</comment>
<dbReference type="AlphaFoldDB" id="A0A395JLT8"/>
<dbReference type="PANTHER" id="PTHR30027:SF3">
    <property type="entry name" value="16S RRNA (URACIL(1498)-N(3))-METHYLTRANSFERASE"/>
    <property type="match status" value="1"/>
</dbReference>
<dbReference type="Pfam" id="PF20260">
    <property type="entry name" value="PUA_4"/>
    <property type="match status" value="1"/>
</dbReference>
<evidence type="ECO:0000256" key="1">
    <source>
        <dbReference type="ARBA" id="ARBA00004496"/>
    </source>
</evidence>
<evidence type="ECO:0000256" key="10">
    <source>
        <dbReference type="ARBA" id="ARBA00025699"/>
    </source>
</evidence>
<dbReference type="EC" id="2.1.1.193" evidence="3 12"/>
<dbReference type="InterPro" id="IPR015947">
    <property type="entry name" value="PUA-like_sf"/>
</dbReference>
<dbReference type="GO" id="GO:0070475">
    <property type="term" value="P:rRNA base methylation"/>
    <property type="evidence" value="ECO:0007669"/>
    <property type="project" value="TreeGrafter"/>
</dbReference>
<evidence type="ECO:0000256" key="9">
    <source>
        <dbReference type="ARBA" id="ARBA00022691"/>
    </source>
</evidence>
<keyword evidence="16" id="KW-1185">Reference proteome</keyword>
<comment type="catalytic activity">
    <reaction evidence="11 12">
        <text>uridine(1498) in 16S rRNA + S-adenosyl-L-methionine = N(3)-methyluridine(1498) in 16S rRNA + S-adenosyl-L-homocysteine + H(+)</text>
        <dbReference type="Rhea" id="RHEA:42920"/>
        <dbReference type="Rhea" id="RHEA-COMP:10283"/>
        <dbReference type="Rhea" id="RHEA-COMP:10284"/>
        <dbReference type="ChEBI" id="CHEBI:15378"/>
        <dbReference type="ChEBI" id="CHEBI:57856"/>
        <dbReference type="ChEBI" id="CHEBI:59789"/>
        <dbReference type="ChEBI" id="CHEBI:65315"/>
        <dbReference type="ChEBI" id="CHEBI:74502"/>
        <dbReference type="EC" id="2.1.1.193"/>
    </reaction>
</comment>
<evidence type="ECO:0000259" key="14">
    <source>
        <dbReference type="Pfam" id="PF20260"/>
    </source>
</evidence>
<dbReference type="Gene3D" id="3.40.1280.10">
    <property type="match status" value="1"/>
</dbReference>
<comment type="function">
    <text evidence="10 12">Specifically methylates the N3 position of the uracil ring of uridine 1498 (m3U1498) in 16S rRNA. Acts on the fully assembled 30S ribosomal subunit.</text>
</comment>
<dbReference type="InterPro" id="IPR029026">
    <property type="entry name" value="tRNA_m1G_MTases_N"/>
</dbReference>
<accession>A0A395JLT8</accession>
<organism evidence="15 16">
    <name type="scientific">Arenicella xantha</name>
    <dbReference type="NCBI Taxonomy" id="644221"/>
    <lineage>
        <taxon>Bacteria</taxon>
        <taxon>Pseudomonadati</taxon>
        <taxon>Pseudomonadota</taxon>
        <taxon>Gammaproteobacteria</taxon>
        <taxon>Arenicellales</taxon>
        <taxon>Arenicellaceae</taxon>
        <taxon>Arenicella</taxon>
    </lineage>
</organism>
<keyword evidence="6 12" id="KW-0698">rRNA processing</keyword>
<feature type="domain" description="Ribosomal RNA small subunit methyltransferase E methyltransferase" evidence="13">
    <location>
        <begin position="76"/>
        <end position="227"/>
    </location>
</feature>
<dbReference type="GO" id="GO:0070042">
    <property type="term" value="F:rRNA (uridine-N3-)-methyltransferase activity"/>
    <property type="evidence" value="ECO:0007669"/>
    <property type="project" value="TreeGrafter"/>
</dbReference>
<dbReference type="Proteomes" id="UP000253083">
    <property type="component" value="Unassembled WGS sequence"/>
</dbReference>
<keyword evidence="9 12" id="KW-0949">S-adenosyl-L-methionine</keyword>
<keyword evidence="8 12" id="KW-0808">Transferase</keyword>
<dbReference type="RefSeq" id="WP_113954165.1">
    <property type="nucleotide sequence ID" value="NZ_QNRT01000002.1"/>
</dbReference>
<reference evidence="15 16" key="1">
    <citation type="submission" date="2018-06" db="EMBL/GenBank/DDBJ databases">
        <title>Genomic Encyclopedia of Type Strains, Phase IV (KMG-IV): sequencing the most valuable type-strain genomes for metagenomic binning, comparative biology and taxonomic classification.</title>
        <authorList>
            <person name="Goeker M."/>
        </authorList>
    </citation>
    <scope>NUCLEOTIDE SEQUENCE [LARGE SCALE GENOMIC DNA]</scope>
    <source>
        <strain evidence="15 16">DSM 24032</strain>
    </source>
</reference>
<dbReference type="EMBL" id="QNRT01000002">
    <property type="protein sequence ID" value="RBP51395.1"/>
    <property type="molecule type" value="Genomic_DNA"/>
</dbReference>
<dbReference type="Pfam" id="PF04452">
    <property type="entry name" value="Methyltrans_RNA"/>
    <property type="match status" value="1"/>
</dbReference>
<evidence type="ECO:0000256" key="8">
    <source>
        <dbReference type="ARBA" id="ARBA00022679"/>
    </source>
</evidence>
<evidence type="ECO:0000256" key="2">
    <source>
        <dbReference type="ARBA" id="ARBA00005528"/>
    </source>
</evidence>
<evidence type="ECO:0000256" key="4">
    <source>
        <dbReference type="ARBA" id="ARBA00013673"/>
    </source>
</evidence>
<evidence type="ECO:0000256" key="6">
    <source>
        <dbReference type="ARBA" id="ARBA00022552"/>
    </source>
</evidence>
<dbReference type="InterPro" id="IPR006700">
    <property type="entry name" value="RsmE"/>
</dbReference>
<gene>
    <name evidence="15" type="ORF">DFR28_102816</name>
</gene>
<dbReference type="InParanoid" id="A0A395JLT8"/>
<dbReference type="CDD" id="cd18084">
    <property type="entry name" value="RsmE-like"/>
    <property type="match status" value="1"/>
</dbReference>
<protein>
    <recommendedName>
        <fullName evidence="4 12">Ribosomal RNA small subunit methyltransferase E</fullName>
        <ecNumber evidence="3 12">2.1.1.193</ecNumber>
    </recommendedName>
</protein>
<sequence length="235" mass="25875">MATPTFFHTELMADDQQVCLSRNESLHALKSRRLKVGHSVRLINGQGLLANGHIISAARAELEVAIDQVSQQESQRAPLTIAVAIPKGDRQKTMIDMATQLGVHRIVPIEYDYSVTKFTSSTTEKWQRTALEACKQSQNPWLPKVDSSQRLQEFVGSLQQPAMYCDASGTSMLDCAPPKTAATLFIGPEGGFSAAEIQLFEAKCVTPLWLGQYILRTETAVVSALAQWAKYIHNG</sequence>
<evidence type="ECO:0000256" key="12">
    <source>
        <dbReference type="PIRNR" id="PIRNR015601"/>
    </source>
</evidence>
<comment type="caution">
    <text evidence="15">The sequence shown here is derived from an EMBL/GenBank/DDBJ whole genome shotgun (WGS) entry which is preliminary data.</text>
</comment>
<feature type="domain" description="Ribosomal RNA small subunit methyltransferase E PUA-like" evidence="14">
    <location>
        <begin position="21"/>
        <end position="65"/>
    </location>
</feature>
<dbReference type="InterPro" id="IPR046887">
    <property type="entry name" value="RsmE_PUA-like"/>
</dbReference>
<dbReference type="GO" id="GO:0005737">
    <property type="term" value="C:cytoplasm"/>
    <property type="evidence" value="ECO:0007669"/>
    <property type="project" value="UniProtKB-SubCell"/>
</dbReference>
<dbReference type="NCBIfam" id="TIGR00046">
    <property type="entry name" value="RsmE family RNA methyltransferase"/>
    <property type="match status" value="1"/>
</dbReference>
<evidence type="ECO:0000259" key="13">
    <source>
        <dbReference type="Pfam" id="PF04452"/>
    </source>
</evidence>
<proteinExistence type="inferred from homology"/>
<keyword evidence="7 12" id="KW-0489">Methyltransferase</keyword>
<dbReference type="SUPFAM" id="SSF75217">
    <property type="entry name" value="alpha/beta knot"/>
    <property type="match status" value="1"/>
</dbReference>
<evidence type="ECO:0000256" key="7">
    <source>
        <dbReference type="ARBA" id="ARBA00022603"/>
    </source>
</evidence>
<comment type="subcellular location">
    <subcellularLocation>
        <location evidence="1 12">Cytoplasm</location>
    </subcellularLocation>
</comment>
<evidence type="ECO:0000313" key="16">
    <source>
        <dbReference type="Proteomes" id="UP000253083"/>
    </source>
</evidence>
<dbReference type="OrthoDB" id="9815641at2"/>
<keyword evidence="5 12" id="KW-0963">Cytoplasm</keyword>
<evidence type="ECO:0000313" key="15">
    <source>
        <dbReference type="EMBL" id="RBP51395.1"/>
    </source>
</evidence>
<evidence type="ECO:0000256" key="5">
    <source>
        <dbReference type="ARBA" id="ARBA00022490"/>
    </source>
</evidence>
<dbReference type="InterPro" id="IPR046886">
    <property type="entry name" value="RsmE_MTase_dom"/>
</dbReference>
<dbReference type="PANTHER" id="PTHR30027">
    <property type="entry name" value="RIBOSOMAL RNA SMALL SUBUNIT METHYLTRANSFERASE E"/>
    <property type="match status" value="1"/>
</dbReference>
<name>A0A395JLT8_9GAMM</name>
<evidence type="ECO:0000256" key="11">
    <source>
        <dbReference type="ARBA" id="ARBA00047944"/>
    </source>
</evidence>
<dbReference type="SUPFAM" id="SSF88697">
    <property type="entry name" value="PUA domain-like"/>
    <property type="match status" value="1"/>
</dbReference>
<dbReference type="PIRSF" id="PIRSF015601">
    <property type="entry name" value="MTase_slr0722"/>
    <property type="match status" value="1"/>
</dbReference>